<sequence length="67" mass="8042">MYTFDNFGFNNDKMSQALEVRSHVVGKEVPFFIQQPTEDQWSFMVIELENEDVDEQMFQQLFTPYPQ</sequence>
<reference evidence="1 2" key="1">
    <citation type="submission" date="2021-01" db="EMBL/GenBank/DDBJ databases">
        <title>Genomic Encyclopedia of Type Strains, Phase IV (KMG-IV): sequencing the most valuable type-strain genomes for metagenomic binning, comparative biology and taxonomic classification.</title>
        <authorList>
            <person name="Goeker M."/>
        </authorList>
    </citation>
    <scope>NUCLEOTIDE SEQUENCE [LARGE SCALE GENOMIC DNA]</scope>
    <source>
        <strain evidence="1 2">DSM 25540</strain>
    </source>
</reference>
<accession>A0ABS2PCG8</accession>
<organism evidence="1 2">
    <name type="scientific">Geomicrobium sediminis</name>
    <dbReference type="NCBI Taxonomy" id="1347788"/>
    <lineage>
        <taxon>Bacteria</taxon>
        <taxon>Bacillati</taxon>
        <taxon>Bacillota</taxon>
        <taxon>Bacilli</taxon>
        <taxon>Bacillales</taxon>
        <taxon>Geomicrobium</taxon>
    </lineage>
</organism>
<dbReference type="RefSeq" id="WP_204697677.1">
    <property type="nucleotide sequence ID" value="NZ_JAFBEC010000006.1"/>
</dbReference>
<comment type="caution">
    <text evidence="1">The sequence shown here is derived from an EMBL/GenBank/DDBJ whole genome shotgun (WGS) entry which is preliminary data.</text>
</comment>
<keyword evidence="2" id="KW-1185">Reference proteome</keyword>
<protein>
    <submittedName>
        <fullName evidence="1">Uncharacterized protein</fullName>
    </submittedName>
</protein>
<name>A0ABS2PCG8_9BACL</name>
<dbReference type="EMBL" id="JAFBEC010000006">
    <property type="protein sequence ID" value="MBM7633124.1"/>
    <property type="molecule type" value="Genomic_DNA"/>
</dbReference>
<proteinExistence type="predicted"/>
<dbReference type="Proteomes" id="UP000741863">
    <property type="component" value="Unassembled WGS sequence"/>
</dbReference>
<gene>
    <name evidence="1" type="ORF">JOD17_002218</name>
</gene>
<evidence type="ECO:0000313" key="1">
    <source>
        <dbReference type="EMBL" id="MBM7633124.1"/>
    </source>
</evidence>
<evidence type="ECO:0000313" key="2">
    <source>
        <dbReference type="Proteomes" id="UP000741863"/>
    </source>
</evidence>